<dbReference type="Proteomes" id="UP000593572">
    <property type="component" value="Unassembled WGS sequence"/>
</dbReference>
<feature type="non-terminal residue" evidence="1">
    <location>
        <position position="1"/>
    </location>
</feature>
<dbReference type="AlphaFoldDB" id="A0A7J8LVN4"/>
<organism evidence="1 2">
    <name type="scientific">Gossypium lobatum</name>
    <dbReference type="NCBI Taxonomy" id="34289"/>
    <lineage>
        <taxon>Eukaryota</taxon>
        <taxon>Viridiplantae</taxon>
        <taxon>Streptophyta</taxon>
        <taxon>Embryophyta</taxon>
        <taxon>Tracheophyta</taxon>
        <taxon>Spermatophyta</taxon>
        <taxon>Magnoliopsida</taxon>
        <taxon>eudicotyledons</taxon>
        <taxon>Gunneridae</taxon>
        <taxon>Pentapetalae</taxon>
        <taxon>rosids</taxon>
        <taxon>malvids</taxon>
        <taxon>Malvales</taxon>
        <taxon>Malvaceae</taxon>
        <taxon>Malvoideae</taxon>
        <taxon>Gossypium</taxon>
    </lineage>
</organism>
<comment type="caution">
    <text evidence="1">The sequence shown here is derived from an EMBL/GenBank/DDBJ whole genome shotgun (WGS) entry which is preliminary data.</text>
</comment>
<name>A0A7J8LVN4_9ROSI</name>
<evidence type="ECO:0000313" key="1">
    <source>
        <dbReference type="EMBL" id="MBA0556372.1"/>
    </source>
</evidence>
<feature type="non-terminal residue" evidence="1">
    <location>
        <position position="89"/>
    </location>
</feature>
<evidence type="ECO:0000313" key="2">
    <source>
        <dbReference type="Proteomes" id="UP000593572"/>
    </source>
</evidence>
<protein>
    <submittedName>
        <fullName evidence="1">Uncharacterized protein</fullName>
    </submittedName>
</protein>
<accession>A0A7J8LVN4</accession>
<reference evidence="1 2" key="1">
    <citation type="journal article" date="2019" name="Genome Biol. Evol.">
        <title>Insights into the evolution of the New World diploid cottons (Gossypium, subgenus Houzingenia) based on genome sequencing.</title>
        <authorList>
            <person name="Grover C.E."/>
            <person name="Arick M.A. 2nd"/>
            <person name="Thrash A."/>
            <person name="Conover J.L."/>
            <person name="Sanders W.S."/>
            <person name="Peterson D.G."/>
            <person name="Frelichowski J.E."/>
            <person name="Scheffler J.A."/>
            <person name="Scheffler B.E."/>
            <person name="Wendel J.F."/>
        </authorList>
    </citation>
    <scope>NUCLEOTIDE SEQUENCE [LARGE SCALE GENOMIC DNA]</scope>
    <source>
        <strain evidence="1">157</strain>
        <tissue evidence="1">Leaf</tissue>
    </source>
</reference>
<gene>
    <name evidence="1" type="ORF">Golob_026478</name>
</gene>
<proteinExistence type="predicted"/>
<sequence length="89" mass="10156">HTPVVSVEDFIVRILAKQQEEKRWRVLGIIWVFGAWLVHSSQSVMCVMVKCEDICWCKSGLEKLKCNVDGAIFTDNGCMGWAVVLRNDE</sequence>
<keyword evidence="2" id="KW-1185">Reference proteome</keyword>
<dbReference type="EMBL" id="JABEZX010000005">
    <property type="protein sequence ID" value="MBA0556372.1"/>
    <property type="molecule type" value="Genomic_DNA"/>
</dbReference>